<sequence>MIPTTHQTVELAEGLYQAYNDRNLDAWLSCFAEDALWLNIPTGERYVGPEGQKDNFTAWNTPFPRGRCEDLVIRGGDGFVVAEFNGVGVHEGPLATPEGEVAPTFKSTSLAFCDVHTVRDGKITETHRYWDLAGAAAQLGL</sequence>
<feature type="domain" description="SnoaL-like" evidence="1">
    <location>
        <begin position="13"/>
        <end position="125"/>
    </location>
</feature>
<organism evidence="2 3">
    <name type="scientific">Arthrobacter mobilis</name>
    <dbReference type="NCBI Taxonomy" id="2724944"/>
    <lineage>
        <taxon>Bacteria</taxon>
        <taxon>Bacillati</taxon>
        <taxon>Actinomycetota</taxon>
        <taxon>Actinomycetes</taxon>
        <taxon>Micrococcales</taxon>
        <taxon>Micrococcaceae</taxon>
        <taxon>Arthrobacter</taxon>
    </lineage>
</organism>
<name>A0A7X6H9U0_9MICC</name>
<dbReference type="Proteomes" id="UP000544090">
    <property type="component" value="Unassembled WGS sequence"/>
</dbReference>
<dbReference type="RefSeq" id="WP_168484474.1">
    <property type="nucleotide sequence ID" value="NZ_JAAZSQ010000001.1"/>
</dbReference>
<accession>A0A7X6H9U0</accession>
<protein>
    <submittedName>
        <fullName evidence="2">Nuclear transport factor 2 family protein</fullName>
    </submittedName>
</protein>
<evidence type="ECO:0000313" key="2">
    <source>
        <dbReference type="EMBL" id="NKX53127.1"/>
    </source>
</evidence>
<proteinExistence type="predicted"/>
<dbReference type="EMBL" id="JAAZSQ010000001">
    <property type="protein sequence ID" value="NKX53127.1"/>
    <property type="molecule type" value="Genomic_DNA"/>
</dbReference>
<reference evidence="2 3" key="1">
    <citation type="submission" date="2020-04" db="EMBL/GenBank/DDBJ databases">
        <title>Arthrobacter sp. nov.</title>
        <authorList>
            <person name="Liu S."/>
        </authorList>
    </citation>
    <scope>NUCLEOTIDE SEQUENCE [LARGE SCALE GENOMIC DNA]</scope>
    <source>
        <strain evidence="2 3">E918</strain>
    </source>
</reference>
<dbReference type="InterPro" id="IPR037401">
    <property type="entry name" value="SnoaL-like"/>
</dbReference>
<dbReference type="Gene3D" id="3.10.450.50">
    <property type="match status" value="1"/>
</dbReference>
<dbReference type="Pfam" id="PF12680">
    <property type="entry name" value="SnoaL_2"/>
    <property type="match status" value="1"/>
</dbReference>
<evidence type="ECO:0000259" key="1">
    <source>
        <dbReference type="Pfam" id="PF12680"/>
    </source>
</evidence>
<keyword evidence="3" id="KW-1185">Reference proteome</keyword>
<dbReference type="AlphaFoldDB" id="A0A7X6H9U0"/>
<dbReference type="SUPFAM" id="SSF54427">
    <property type="entry name" value="NTF2-like"/>
    <property type="match status" value="1"/>
</dbReference>
<gene>
    <name evidence="2" type="ORF">HGG74_00970</name>
</gene>
<evidence type="ECO:0000313" key="3">
    <source>
        <dbReference type="Proteomes" id="UP000544090"/>
    </source>
</evidence>
<comment type="caution">
    <text evidence="2">The sequence shown here is derived from an EMBL/GenBank/DDBJ whole genome shotgun (WGS) entry which is preliminary data.</text>
</comment>
<dbReference type="InterPro" id="IPR032710">
    <property type="entry name" value="NTF2-like_dom_sf"/>
</dbReference>